<protein>
    <submittedName>
        <fullName evidence="1">Uncharacterized protein</fullName>
    </submittedName>
</protein>
<evidence type="ECO:0000313" key="1">
    <source>
        <dbReference type="EMBL" id="KAJ3003639.1"/>
    </source>
</evidence>
<organism evidence="1 2">
    <name type="scientific">Trametes sanguinea</name>
    <dbReference type="NCBI Taxonomy" id="158606"/>
    <lineage>
        <taxon>Eukaryota</taxon>
        <taxon>Fungi</taxon>
        <taxon>Dikarya</taxon>
        <taxon>Basidiomycota</taxon>
        <taxon>Agaricomycotina</taxon>
        <taxon>Agaricomycetes</taxon>
        <taxon>Polyporales</taxon>
        <taxon>Polyporaceae</taxon>
        <taxon>Trametes</taxon>
    </lineage>
</organism>
<keyword evidence="2" id="KW-1185">Reference proteome</keyword>
<evidence type="ECO:0000313" key="2">
    <source>
        <dbReference type="Proteomes" id="UP001144978"/>
    </source>
</evidence>
<proteinExistence type="predicted"/>
<gene>
    <name evidence="1" type="ORF">NUW54_g5200</name>
</gene>
<accession>A0ACC1PYH7</accession>
<dbReference type="Proteomes" id="UP001144978">
    <property type="component" value="Unassembled WGS sequence"/>
</dbReference>
<sequence length="135" mass="14457">MTAVCSSLTVIDKILVYAISRGALTILCQTMHLILTVGFPGRFFFLPFTMPESKLYTNSLLTILNLRPSHDDPGKGQMTTLNLGAARGAGQLPRSGIAASASYSNGSAAAIQFPVSHHRKSVTDVLVINKQPLDL</sequence>
<comment type="caution">
    <text evidence="1">The sequence shown here is derived from an EMBL/GenBank/DDBJ whole genome shotgun (WGS) entry which is preliminary data.</text>
</comment>
<reference evidence="1" key="1">
    <citation type="submission" date="2022-08" db="EMBL/GenBank/DDBJ databases">
        <title>Genome Sequence of Pycnoporus sanguineus.</title>
        <authorList>
            <person name="Buettner E."/>
        </authorList>
    </citation>
    <scope>NUCLEOTIDE SEQUENCE</scope>
    <source>
        <strain evidence="1">CG-C14</strain>
    </source>
</reference>
<name>A0ACC1PYH7_9APHY</name>
<dbReference type="EMBL" id="JANSHE010001255">
    <property type="protein sequence ID" value="KAJ3003639.1"/>
    <property type="molecule type" value="Genomic_DNA"/>
</dbReference>